<organism evidence="1 2">
    <name type="scientific">Bionectria ochroleuca</name>
    <name type="common">Gliocladium roseum</name>
    <dbReference type="NCBI Taxonomy" id="29856"/>
    <lineage>
        <taxon>Eukaryota</taxon>
        <taxon>Fungi</taxon>
        <taxon>Dikarya</taxon>
        <taxon>Ascomycota</taxon>
        <taxon>Pezizomycotina</taxon>
        <taxon>Sordariomycetes</taxon>
        <taxon>Hypocreomycetidae</taxon>
        <taxon>Hypocreales</taxon>
        <taxon>Bionectriaceae</taxon>
        <taxon>Clonostachys</taxon>
    </lineage>
</organism>
<proteinExistence type="predicted"/>
<reference evidence="1" key="1">
    <citation type="submission" date="2020-10" db="EMBL/GenBank/DDBJ databases">
        <title>High-Quality Genome Resource of Clonostachys rosea strain S41 by Oxford Nanopore Long-Read Sequencing.</title>
        <authorList>
            <person name="Wang H."/>
        </authorList>
    </citation>
    <scope>NUCLEOTIDE SEQUENCE</scope>
    <source>
        <strain evidence="1">S41</strain>
    </source>
</reference>
<protein>
    <submittedName>
        <fullName evidence="1">Uncharacterized protein</fullName>
    </submittedName>
</protein>
<dbReference type="AlphaFoldDB" id="A0A8H7N4R9"/>
<dbReference type="Proteomes" id="UP000616885">
    <property type="component" value="Unassembled WGS sequence"/>
</dbReference>
<name>A0A8H7N4R9_BIOOC</name>
<dbReference type="EMBL" id="JADCTT010000008">
    <property type="protein sequence ID" value="KAF9749135.1"/>
    <property type="molecule type" value="Genomic_DNA"/>
</dbReference>
<evidence type="ECO:0000313" key="1">
    <source>
        <dbReference type="EMBL" id="KAF9749135.1"/>
    </source>
</evidence>
<accession>A0A8H7N4R9</accession>
<gene>
    <name evidence="1" type="ORF">IM811_016930</name>
</gene>
<comment type="caution">
    <text evidence="1">The sequence shown here is derived from an EMBL/GenBank/DDBJ whole genome shotgun (WGS) entry which is preliminary data.</text>
</comment>
<evidence type="ECO:0000313" key="2">
    <source>
        <dbReference type="Proteomes" id="UP000616885"/>
    </source>
</evidence>
<sequence length="173" mass="19382">MPFVNQRPIQFQSFGTMRHPTKIPPTDRHSMRASELTSACFTPRPAACMARLIRVSPTAPPGFAWGRSSPLLSSPRPFPLKMPLGGLELVSLAKLTSRNPTQPMWFTGVLARLAADPFSTGDRGRERRKAMNNSNMLNFLRGQQSRENVRALQDRCHHLNFAKDPFGPPSSHY</sequence>